<accession>A0A2P5BWI6</accession>
<sequence length="104" mass="11523">MSQKKQKLETYRGFSLFFSFFLQLTELFLAEIRMEIDVGVRSAGSKFKGAAEVSDAGGCRLQQIMVDPEGVAAIEDPHGNRPHQTREVSSKGRLIAVLCECLTT</sequence>
<protein>
    <submittedName>
        <fullName evidence="1">Uncharacterized protein</fullName>
    </submittedName>
</protein>
<comment type="caution">
    <text evidence="1">The sequence shown here is derived from an EMBL/GenBank/DDBJ whole genome shotgun (WGS) entry which is preliminary data.</text>
</comment>
<dbReference type="EMBL" id="JXTB01000211">
    <property type="protein sequence ID" value="PON53111.1"/>
    <property type="molecule type" value="Genomic_DNA"/>
</dbReference>
<proteinExistence type="predicted"/>
<gene>
    <name evidence="1" type="ORF">PanWU01x14_204910</name>
</gene>
<name>A0A2P5BWI6_PARAD</name>
<evidence type="ECO:0000313" key="2">
    <source>
        <dbReference type="Proteomes" id="UP000237105"/>
    </source>
</evidence>
<dbReference type="Proteomes" id="UP000237105">
    <property type="component" value="Unassembled WGS sequence"/>
</dbReference>
<organism evidence="1 2">
    <name type="scientific">Parasponia andersonii</name>
    <name type="common">Sponia andersonii</name>
    <dbReference type="NCBI Taxonomy" id="3476"/>
    <lineage>
        <taxon>Eukaryota</taxon>
        <taxon>Viridiplantae</taxon>
        <taxon>Streptophyta</taxon>
        <taxon>Embryophyta</taxon>
        <taxon>Tracheophyta</taxon>
        <taxon>Spermatophyta</taxon>
        <taxon>Magnoliopsida</taxon>
        <taxon>eudicotyledons</taxon>
        <taxon>Gunneridae</taxon>
        <taxon>Pentapetalae</taxon>
        <taxon>rosids</taxon>
        <taxon>fabids</taxon>
        <taxon>Rosales</taxon>
        <taxon>Cannabaceae</taxon>
        <taxon>Parasponia</taxon>
    </lineage>
</organism>
<evidence type="ECO:0000313" key="1">
    <source>
        <dbReference type="EMBL" id="PON53111.1"/>
    </source>
</evidence>
<dbReference type="AlphaFoldDB" id="A0A2P5BWI6"/>
<reference evidence="2" key="1">
    <citation type="submission" date="2016-06" db="EMBL/GenBank/DDBJ databases">
        <title>Parallel loss of symbiosis genes in relatives of nitrogen-fixing non-legume Parasponia.</title>
        <authorList>
            <person name="Van Velzen R."/>
            <person name="Holmer R."/>
            <person name="Bu F."/>
            <person name="Rutten L."/>
            <person name="Van Zeijl A."/>
            <person name="Liu W."/>
            <person name="Santuari L."/>
            <person name="Cao Q."/>
            <person name="Sharma T."/>
            <person name="Shen D."/>
            <person name="Roswanjaya Y."/>
            <person name="Wardhani T."/>
            <person name="Kalhor M.S."/>
            <person name="Jansen J."/>
            <person name="Van den Hoogen J."/>
            <person name="Gungor B."/>
            <person name="Hartog M."/>
            <person name="Hontelez J."/>
            <person name="Verver J."/>
            <person name="Yang W.-C."/>
            <person name="Schijlen E."/>
            <person name="Repin R."/>
            <person name="Schilthuizen M."/>
            <person name="Schranz E."/>
            <person name="Heidstra R."/>
            <person name="Miyata K."/>
            <person name="Fedorova E."/>
            <person name="Kohlen W."/>
            <person name="Bisseling T."/>
            <person name="Smit S."/>
            <person name="Geurts R."/>
        </authorList>
    </citation>
    <scope>NUCLEOTIDE SEQUENCE [LARGE SCALE GENOMIC DNA]</scope>
    <source>
        <strain evidence="2">cv. WU1-14</strain>
    </source>
</reference>
<keyword evidence="2" id="KW-1185">Reference proteome</keyword>